<dbReference type="AlphaFoldDB" id="A0A7Y0LD31"/>
<dbReference type="Pfam" id="PF03603">
    <property type="entry name" value="DNA_III_psi"/>
    <property type="match status" value="1"/>
</dbReference>
<dbReference type="GO" id="GO:0008408">
    <property type="term" value="F:3'-5' exonuclease activity"/>
    <property type="evidence" value="ECO:0007669"/>
    <property type="project" value="InterPro"/>
</dbReference>
<dbReference type="GO" id="GO:0003887">
    <property type="term" value="F:DNA-directed DNA polymerase activity"/>
    <property type="evidence" value="ECO:0007669"/>
    <property type="project" value="InterPro"/>
</dbReference>
<dbReference type="EMBL" id="JABBXH010000003">
    <property type="protein sequence ID" value="NMP31973.1"/>
    <property type="molecule type" value="Genomic_DNA"/>
</dbReference>
<reference evidence="1 2" key="1">
    <citation type="submission" date="2020-04" db="EMBL/GenBank/DDBJ databases">
        <title>Thalassotalea sp. M1531, isolated from the surface of marine red alga.</title>
        <authorList>
            <person name="Pang L."/>
            <person name="Lu D.-C."/>
        </authorList>
    </citation>
    <scope>NUCLEOTIDE SEQUENCE [LARGE SCALE GENOMIC DNA]</scope>
    <source>
        <strain evidence="1 2">M1531</strain>
    </source>
</reference>
<evidence type="ECO:0000313" key="2">
    <source>
        <dbReference type="Proteomes" id="UP000568664"/>
    </source>
</evidence>
<sequence length="116" mass="13017">MISSQAFSKLTAMGVPLYQVKEIADTTEQDSCFIAIDKNAMEDSTLFHDLLATLNLNSAELKFSEIAIDLGLFNWQFKEGSEITSTKTLLITPPLNELISSPELKQQLWQQILTHI</sequence>
<comment type="caution">
    <text evidence="1">The sequence shown here is derived from an EMBL/GenBank/DDBJ whole genome shotgun (WGS) entry which is preliminary data.</text>
</comment>
<gene>
    <name evidence="1" type="ORF">HII17_10375</name>
</gene>
<accession>A0A7Y0LD31</accession>
<dbReference type="InterPro" id="IPR004615">
    <property type="entry name" value="DNA_pol_III_psi"/>
</dbReference>
<dbReference type="InterPro" id="IPR036654">
    <property type="entry name" value="DNA_pol_III_psi_sf"/>
</dbReference>
<evidence type="ECO:0008006" key="3">
    <source>
        <dbReference type="Google" id="ProtNLM"/>
    </source>
</evidence>
<dbReference type="RefSeq" id="WP_169075299.1">
    <property type="nucleotide sequence ID" value="NZ_JABBXH010000003.1"/>
</dbReference>
<dbReference type="Proteomes" id="UP000568664">
    <property type="component" value="Unassembled WGS sequence"/>
</dbReference>
<proteinExistence type="predicted"/>
<dbReference type="SUPFAM" id="SSF102220">
    <property type="entry name" value="DNA polymerase III psi subunit"/>
    <property type="match status" value="1"/>
</dbReference>
<dbReference type="GO" id="GO:0006260">
    <property type="term" value="P:DNA replication"/>
    <property type="evidence" value="ECO:0007669"/>
    <property type="project" value="InterPro"/>
</dbReference>
<organism evidence="1 2">
    <name type="scientific">Thalassotalea algicola</name>
    <dbReference type="NCBI Taxonomy" id="2716224"/>
    <lineage>
        <taxon>Bacteria</taxon>
        <taxon>Pseudomonadati</taxon>
        <taxon>Pseudomonadota</taxon>
        <taxon>Gammaproteobacteria</taxon>
        <taxon>Alteromonadales</taxon>
        <taxon>Colwelliaceae</taxon>
        <taxon>Thalassotalea</taxon>
    </lineage>
</organism>
<keyword evidence="2" id="KW-1185">Reference proteome</keyword>
<evidence type="ECO:0000313" key="1">
    <source>
        <dbReference type="EMBL" id="NMP31973.1"/>
    </source>
</evidence>
<dbReference type="Gene3D" id="3.40.50.10220">
    <property type="entry name" value="DNA polymerase III, psi subunit"/>
    <property type="match status" value="1"/>
</dbReference>
<name>A0A7Y0LD31_9GAMM</name>
<protein>
    <recommendedName>
        <fullName evidence="3">DNA polymerase III subunit psi</fullName>
    </recommendedName>
</protein>